<reference evidence="1 2" key="1">
    <citation type="journal article" date="2018" name="IMA Fungus">
        <title>IMA Genome-F 10: Nine draft genome sequences of Claviceps purpurea s.lat., including C. arundinis, C. humidiphila, and C. cf. spartinae, pseudomolecules for the pitch canker pathogen Fusarium circinatum, draft genome of Davidsoniella eucalypti, Grosmannia galeiformis, Quambalaria eucalypti, and Teratosphaeria destructans.</title>
        <authorList>
            <person name="Wingfield B.D."/>
            <person name="Liu M."/>
            <person name="Nguyen H.D."/>
            <person name="Lane F.A."/>
            <person name="Morgan S.W."/>
            <person name="De Vos L."/>
            <person name="Wilken P.M."/>
            <person name="Duong T.A."/>
            <person name="Aylward J."/>
            <person name="Coetzee M.P."/>
            <person name="Dadej K."/>
            <person name="De Beer Z.W."/>
            <person name="Findlay W."/>
            <person name="Havenga M."/>
            <person name="Kolarik M."/>
            <person name="Menzies J.G."/>
            <person name="Naidoo K."/>
            <person name="Pochopski O."/>
            <person name="Shoukouhi P."/>
            <person name="Santana Q.C."/>
            <person name="Seifert K.A."/>
            <person name="Soal N."/>
            <person name="Steenkamp E.T."/>
            <person name="Tatham C.T."/>
            <person name="van der Nest M.A."/>
            <person name="Wingfield M.J."/>
        </authorList>
    </citation>
    <scope>NUCLEOTIDE SEQUENCE [LARGE SCALE GENOMIC DNA]</scope>
    <source>
        <strain evidence="1">CMW44962</strain>
    </source>
</reference>
<name>A0A9W7SKV3_9PEZI</name>
<dbReference type="OrthoDB" id="282973at2759"/>
<reference evidence="1 2" key="2">
    <citation type="journal article" date="2021" name="Curr. Genet.">
        <title>Genetic response to nitrogen starvation in the aggressive Eucalyptus foliar pathogen Teratosphaeria destructans.</title>
        <authorList>
            <person name="Havenga M."/>
            <person name="Wingfield B.D."/>
            <person name="Wingfield M.J."/>
            <person name="Dreyer L.L."/>
            <person name="Roets F."/>
            <person name="Aylward J."/>
        </authorList>
    </citation>
    <scope>NUCLEOTIDE SEQUENCE [LARGE SCALE GENOMIC DNA]</scope>
    <source>
        <strain evidence="1">CMW44962</strain>
    </source>
</reference>
<evidence type="ECO:0000313" key="1">
    <source>
        <dbReference type="EMBL" id="KAH9820864.1"/>
    </source>
</evidence>
<comment type="caution">
    <text evidence="1">The sequence shown here is derived from an EMBL/GenBank/DDBJ whole genome shotgun (WGS) entry which is preliminary data.</text>
</comment>
<evidence type="ECO:0000313" key="2">
    <source>
        <dbReference type="Proteomes" id="UP001138500"/>
    </source>
</evidence>
<protein>
    <submittedName>
        <fullName evidence="1">Metallo-dependent phosphatase-like protein</fullName>
    </submittedName>
</protein>
<gene>
    <name evidence="1" type="ORF">Tdes44962_MAKER05055</name>
</gene>
<dbReference type="AlphaFoldDB" id="A0A9W7SKV3"/>
<organism evidence="1 2">
    <name type="scientific">Teratosphaeria destructans</name>
    <dbReference type="NCBI Taxonomy" id="418781"/>
    <lineage>
        <taxon>Eukaryota</taxon>
        <taxon>Fungi</taxon>
        <taxon>Dikarya</taxon>
        <taxon>Ascomycota</taxon>
        <taxon>Pezizomycotina</taxon>
        <taxon>Dothideomycetes</taxon>
        <taxon>Dothideomycetidae</taxon>
        <taxon>Mycosphaerellales</taxon>
        <taxon>Teratosphaeriaceae</taxon>
        <taxon>Teratosphaeria</taxon>
    </lineage>
</organism>
<sequence>MDMNGIDGQRVCAFMFELCPLPVPPRLDLETLCKNTTKPAPKSLPRNGREALKGLPFSDYHLDLRSVVGSEADCTTPM</sequence>
<keyword evidence="2" id="KW-1185">Reference proteome</keyword>
<accession>A0A9W7SKV3</accession>
<dbReference type="Proteomes" id="UP001138500">
    <property type="component" value="Unassembled WGS sequence"/>
</dbReference>
<proteinExistence type="predicted"/>
<dbReference type="EMBL" id="RIBY02002289">
    <property type="protein sequence ID" value="KAH9820864.1"/>
    <property type="molecule type" value="Genomic_DNA"/>
</dbReference>